<evidence type="ECO:0000256" key="2">
    <source>
        <dbReference type="SAM" id="MobiDB-lite"/>
    </source>
</evidence>
<gene>
    <name evidence="3" type="ORF">PROFUN_14216</name>
</gene>
<feature type="region of interest" description="Disordered" evidence="2">
    <location>
        <begin position="175"/>
        <end position="208"/>
    </location>
</feature>
<keyword evidence="4" id="KW-1185">Reference proteome</keyword>
<dbReference type="EMBL" id="MDYQ01000261">
    <property type="protein sequence ID" value="PRP77504.1"/>
    <property type="molecule type" value="Genomic_DNA"/>
</dbReference>
<dbReference type="OrthoDB" id="5983780at2759"/>
<dbReference type="AlphaFoldDB" id="A0A2P6N0N3"/>
<organism evidence="3 4">
    <name type="scientific">Planoprotostelium fungivorum</name>
    <dbReference type="NCBI Taxonomy" id="1890364"/>
    <lineage>
        <taxon>Eukaryota</taxon>
        <taxon>Amoebozoa</taxon>
        <taxon>Evosea</taxon>
        <taxon>Variosea</taxon>
        <taxon>Cavosteliida</taxon>
        <taxon>Cavosteliaceae</taxon>
        <taxon>Planoprotostelium</taxon>
    </lineage>
</organism>
<keyword evidence="1" id="KW-0175">Coiled coil</keyword>
<sequence>MARNSEKNLTGLNRLLLAKKAEEDANNTEKRPRLHEVKSAAEIRRWIPDIKREIRFCLRHLSGIRNYKDSKLQEFEERLEALQNEWRRWVKKCIQLDPHTLGIPGEPHAYVSKKKLQAIRQGTEEAEKYLLELQNETFHPSTETTLGKRAADENIEETKSKKIESEIATPLLDQEENQVTHEEGKTNISSSQPSALDVLNAYASSDEE</sequence>
<dbReference type="Pfam" id="PF06246">
    <property type="entry name" value="Isy1"/>
    <property type="match status" value="1"/>
</dbReference>
<comment type="caution">
    <text evidence="3">The sequence shown here is derived from an EMBL/GenBank/DDBJ whole genome shotgun (WGS) entry which is preliminary data.</text>
</comment>
<name>A0A2P6N0N3_9EUKA</name>
<dbReference type="InterPro" id="IPR009360">
    <property type="entry name" value="Isy1"/>
</dbReference>
<feature type="coiled-coil region" evidence="1">
    <location>
        <begin position="65"/>
        <end position="92"/>
    </location>
</feature>
<evidence type="ECO:0000313" key="4">
    <source>
        <dbReference type="Proteomes" id="UP000241769"/>
    </source>
</evidence>
<accession>A0A2P6N0N3</accession>
<evidence type="ECO:0000256" key="1">
    <source>
        <dbReference type="SAM" id="Coils"/>
    </source>
</evidence>
<reference evidence="3 4" key="1">
    <citation type="journal article" date="2018" name="Genome Biol. Evol.">
        <title>Multiple Roots of Fruiting Body Formation in Amoebozoa.</title>
        <authorList>
            <person name="Hillmann F."/>
            <person name="Forbes G."/>
            <person name="Novohradska S."/>
            <person name="Ferling I."/>
            <person name="Riege K."/>
            <person name="Groth M."/>
            <person name="Westermann M."/>
            <person name="Marz M."/>
            <person name="Spaller T."/>
            <person name="Winckler T."/>
            <person name="Schaap P."/>
            <person name="Glockner G."/>
        </authorList>
    </citation>
    <scope>NUCLEOTIDE SEQUENCE [LARGE SCALE GENOMIC DNA]</scope>
    <source>
        <strain evidence="3 4">Jena</strain>
    </source>
</reference>
<evidence type="ECO:0000313" key="3">
    <source>
        <dbReference type="EMBL" id="PRP77504.1"/>
    </source>
</evidence>
<proteinExistence type="predicted"/>
<dbReference type="Proteomes" id="UP000241769">
    <property type="component" value="Unassembled WGS sequence"/>
</dbReference>
<protein>
    <submittedName>
        <fullName evidence="3">Uncharacterized protein</fullName>
    </submittedName>
</protein>
<dbReference type="InParanoid" id="A0A2P6N0N3"/>
<dbReference type="GO" id="GO:0000350">
    <property type="term" value="P:generation of catalytic spliceosome for second transesterification step"/>
    <property type="evidence" value="ECO:0007669"/>
    <property type="project" value="InterPro"/>
</dbReference>